<dbReference type="EMBL" id="CP000576">
    <property type="protein sequence ID" value="ABO17745.1"/>
    <property type="molecule type" value="Genomic_DNA"/>
</dbReference>
<organism evidence="1 2">
    <name type="scientific">Prochlorococcus marinus (strain MIT 9301)</name>
    <dbReference type="NCBI Taxonomy" id="167546"/>
    <lineage>
        <taxon>Bacteria</taxon>
        <taxon>Bacillati</taxon>
        <taxon>Cyanobacteriota</taxon>
        <taxon>Cyanophyceae</taxon>
        <taxon>Synechococcales</taxon>
        <taxon>Prochlorococcaceae</taxon>
        <taxon>Prochlorococcus</taxon>
    </lineage>
</organism>
<dbReference type="AlphaFoldDB" id="A3PDC0"/>
<dbReference type="KEGG" id="pmg:P9301_11221"/>
<dbReference type="STRING" id="167546.P9301_11221"/>
<dbReference type="eggNOG" id="ENOG5030RE8">
    <property type="taxonomic scope" value="Bacteria"/>
</dbReference>
<keyword evidence="2" id="KW-1185">Reference proteome</keyword>
<sequence length="74" mass="8785">MFFLVNMLDANTKKACKDNPSIREIKIKNIEHAIEQAELMIKESKMSQEELIFLKRKISDSRQDLEILYLMKIQ</sequence>
<accession>A3PDC0</accession>
<reference evidence="1 2" key="1">
    <citation type="journal article" date="2007" name="PLoS Genet.">
        <title>Patterns and implications of gene gain and loss in the evolution of Prochlorococcus.</title>
        <authorList>
            <person name="Kettler G.C."/>
            <person name="Martiny A.C."/>
            <person name="Huang K."/>
            <person name="Zucker J."/>
            <person name="Coleman M.L."/>
            <person name="Rodrigue S."/>
            <person name="Chen F."/>
            <person name="Lapidus A."/>
            <person name="Ferriera S."/>
            <person name="Johnson J."/>
            <person name="Steglich C."/>
            <person name="Church G.M."/>
            <person name="Richardson P."/>
            <person name="Chisholm S.W."/>
        </authorList>
    </citation>
    <scope>NUCLEOTIDE SEQUENCE [LARGE SCALE GENOMIC DNA]</scope>
    <source>
        <strain evidence="1 2">MIT 9301</strain>
    </source>
</reference>
<evidence type="ECO:0000313" key="2">
    <source>
        <dbReference type="Proteomes" id="UP000001430"/>
    </source>
</evidence>
<proteinExistence type="predicted"/>
<dbReference type="Proteomes" id="UP000001430">
    <property type="component" value="Chromosome"/>
</dbReference>
<evidence type="ECO:0000313" key="1">
    <source>
        <dbReference type="EMBL" id="ABO17745.1"/>
    </source>
</evidence>
<gene>
    <name evidence="1" type="ordered locus">P9301_11221</name>
</gene>
<protein>
    <submittedName>
        <fullName evidence="1">Uncharacterized protein</fullName>
    </submittedName>
</protein>
<name>A3PDC0_PROM0</name>
<dbReference type="HOGENOM" id="CLU_2790638_0_0_3"/>